<accession>A0A9Q9DP24</accession>
<keyword evidence="1" id="KW-1133">Transmembrane helix</keyword>
<evidence type="ECO:0000313" key="3">
    <source>
        <dbReference type="Proteomes" id="UP001056012"/>
    </source>
</evidence>
<name>A0A9Q9DP24_CURCL</name>
<dbReference type="EMBL" id="CP089274">
    <property type="protein sequence ID" value="USP74092.1"/>
    <property type="molecule type" value="Genomic_DNA"/>
</dbReference>
<protein>
    <submittedName>
        <fullName evidence="2">Uncharacterized protein</fullName>
    </submittedName>
</protein>
<feature type="transmembrane region" description="Helical" evidence="1">
    <location>
        <begin position="6"/>
        <end position="29"/>
    </location>
</feature>
<dbReference type="AlphaFoldDB" id="A0A9Q9DP24"/>
<evidence type="ECO:0000256" key="1">
    <source>
        <dbReference type="SAM" id="Phobius"/>
    </source>
</evidence>
<reference evidence="2" key="1">
    <citation type="submission" date="2021-12" db="EMBL/GenBank/DDBJ databases">
        <title>Curvularia clavata genome.</title>
        <authorList>
            <person name="Cao Y."/>
        </authorList>
    </citation>
    <scope>NUCLEOTIDE SEQUENCE</scope>
    <source>
        <strain evidence="2">Yc1106</strain>
    </source>
</reference>
<dbReference type="Proteomes" id="UP001056012">
    <property type="component" value="Chromosome 1"/>
</dbReference>
<keyword evidence="1" id="KW-0472">Membrane</keyword>
<dbReference type="VEuPathDB" id="FungiDB:yc1106_01366"/>
<gene>
    <name evidence="2" type="ORF">yc1106_01366</name>
</gene>
<keyword evidence="3" id="KW-1185">Reference proteome</keyword>
<sequence>MANTELIAAIIVAIISLIGSFLTALLSWYSQRKSNNELETLKNQIARAETVYTLTEKYGQLLVVAAYDLQQRLFELVEYPISRQHLEKREGLEDLKIFTCFLLARYLVAVHIIRTKTAYLSFSTEPELKELRTLMYVIDEELDRRRTRDRASQNIGVWPAARILIGERMVSDKDEANNALDGGFGFKIKGFDQFRKDWDKDFKEPMGYFCETIDMNIEGRMRHVDWSECALRVLQHLLVDLVKRLDTKQAYVTADPRDMKCQKSERGCDCDSKDCGNSRGINLTLKERQNTRWGDPGMRTRLGLESAMGRHIKHPSPDMIYTLEGVQKSTYYIDLD</sequence>
<evidence type="ECO:0000313" key="2">
    <source>
        <dbReference type="EMBL" id="USP74092.1"/>
    </source>
</evidence>
<proteinExistence type="predicted"/>
<organism evidence="2 3">
    <name type="scientific">Curvularia clavata</name>
    <dbReference type="NCBI Taxonomy" id="95742"/>
    <lineage>
        <taxon>Eukaryota</taxon>
        <taxon>Fungi</taxon>
        <taxon>Dikarya</taxon>
        <taxon>Ascomycota</taxon>
        <taxon>Pezizomycotina</taxon>
        <taxon>Dothideomycetes</taxon>
        <taxon>Pleosporomycetidae</taxon>
        <taxon>Pleosporales</taxon>
        <taxon>Pleosporineae</taxon>
        <taxon>Pleosporaceae</taxon>
        <taxon>Curvularia</taxon>
    </lineage>
</organism>
<keyword evidence="1" id="KW-0812">Transmembrane</keyword>
<dbReference type="OrthoDB" id="531190at2759"/>